<comment type="subcellular location">
    <subcellularLocation>
        <location evidence="1">Nucleus</location>
    </subcellularLocation>
</comment>
<evidence type="ECO:0000256" key="1">
    <source>
        <dbReference type="ARBA" id="ARBA00004123"/>
    </source>
</evidence>
<dbReference type="InterPro" id="IPR011009">
    <property type="entry name" value="Kinase-like_dom_sf"/>
</dbReference>
<evidence type="ECO:0000256" key="3">
    <source>
        <dbReference type="ARBA" id="ARBA00023015"/>
    </source>
</evidence>
<keyword evidence="4" id="KW-0804">Transcription</keyword>
<keyword evidence="5" id="KW-0539">Nucleus</keyword>
<feature type="compositionally biased region" description="Basic and acidic residues" evidence="7">
    <location>
        <begin position="111"/>
        <end position="141"/>
    </location>
</feature>
<sequence length="1192" mass="135022">MPPLASASKSKNKARDARRSRSRNTTPSSVISAGTAPPLPTTSPLLELDLARILVAAKPSYTEVTEYLESHGSKVEPKSLQEIIDQLKTLSEAAEARVESCEKAIRLIHEQKKEIESDQQNRDRQADQARRSKARKEDSQKNTKAKKRKDRPESFDHVEIKREDESSKGKPGRATGTPGPVDSPSPSKKTKLSPGTSSLSEVADSPGATAASAHDSPAKSDVSMSDAEENNALHRQPVVPQQGFFPDPLAPDPIIYHIREVTPDMSDAEKKEIYSVTSYPTKDLSDQIAGVPPDKDFSNAKPTNQVAANTFLTYVEPFVRPLTEEDMAWLRERGDRVTPFLAVPRGKRHYNEIWAEEDGTVVVDANHDKLPANSPRGNVEQVNDDNLATDQVSNGPLASRLLSLLKFEHRPPPNDGANAAHDLNSFTLDGNDTMDLDGLTNGQDNADKPLAPAAAVADLAGSKSSTSQKLDYVQTEERLKAELRHIGFLGQDENPDFDAHHDDDISERMRLLQNELRRVMIVNGARKARLLELAKERLAYQEYSTIHEDLDSQVQQAYLKRTRTLGKTKKGGPGGNKPKPGIGIASAMGINRARDIGDNARMLMDRRKRWESCIGPVFKDMKHGVPEKGTSIWDPKIMEGYEKAEVEAIEEEQLAEWSDHDKEGRPTIRNGAKFRHLYHTQLDLHDHQEWHFERMLGKGTFGVAGLFLKKGLDNETIDSLVLKVTDTFDKDLVKARPGLTKEAAIMAQTNEFQSDSILRLRQYKQHNAEKYSRYYFEFCEFGNLEELRVRYKAWNMRFPEPFLWHVFSYLAEACLKFEQGPFRGVTNDTFGDRFEQGYLLHADIKTDNGRKTYTAGGSWYPIAKVSDFGLSMITHPNEHEANLAKHVQKGSRVWYPPEQRLQAFQKHGTYHFQHDVPKELVHKSTSTASRTRSWTTTNQHVIRPAHNIWAIGAIMWTLMTLKEIHELSDAVNGILGGSPEYCAHFDGANIVGRRLVGWTHPYSERLFELIQQCTRMRPHERPSGRQLVDEIRMYMSAHVTPQVTRLEQTGQSEAIRVFWDDGIRHLREGDAGLDDEDRGEYFWRRFADQLLFRPLERPLLCPPRAPVDLPMSDRWPADIRLLMQKRWRAAIRQRDQRDLPSPVALPSLGLLDKHNRKRPAPDVSDLDVKDIERPNPGTFRQNLFKRFKNFMG</sequence>
<evidence type="ECO:0000313" key="9">
    <source>
        <dbReference type="EMBL" id="RVX75575.1"/>
    </source>
</evidence>
<dbReference type="GO" id="GO:0003713">
    <property type="term" value="F:transcription coactivator activity"/>
    <property type="evidence" value="ECO:0007669"/>
    <property type="project" value="TreeGrafter"/>
</dbReference>
<dbReference type="GO" id="GO:0000124">
    <property type="term" value="C:SAGA complex"/>
    <property type="evidence" value="ECO:0007669"/>
    <property type="project" value="TreeGrafter"/>
</dbReference>
<feature type="compositionally biased region" description="Low complexity" evidence="7">
    <location>
        <begin position="184"/>
        <end position="200"/>
    </location>
</feature>
<organism evidence="9 10">
    <name type="scientific">Exophiala mesophila</name>
    <name type="common">Black yeast-like fungus</name>
    <dbReference type="NCBI Taxonomy" id="212818"/>
    <lineage>
        <taxon>Eukaryota</taxon>
        <taxon>Fungi</taxon>
        <taxon>Dikarya</taxon>
        <taxon>Ascomycota</taxon>
        <taxon>Pezizomycotina</taxon>
        <taxon>Eurotiomycetes</taxon>
        <taxon>Chaetothyriomycetidae</taxon>
        <taxon>Chaetothyriales</taxon>
        <taxon>Herpotrichiellaceae</taxon>
        <taxon>Exophiala</taxon>
    </lineage>
</organism>
<reference evidence="9 10" key="1">
    <citation type="submission" date="2017-03" db="EMBL/GenBank/DDBJ databases">
        <title>Genomes of endolithic fungi from Antarctica.</title>
        <authorList>
            <person name="Coleine C."/>
            <person name="Masonjones S."/>
            <person name="Stajich J.E."/>
        </authorList>
    </citation>
    <scope>NUCLEOTIDE SEQUENCE [LARGE SCALE GENOMIC DNA]</scope>
    <source>
        <strain evidence="9 10">CCFEE 6314</strain>
    </source>
</reference>
<dbReference type="GO" id="GO:0004672">
    <property type="term" value="F:protein kinase activity"/>
    <property type="evidence" value="ECO:0007669"/>
    <property type="project" value="InterPro"/>
</dbReference>
<evidence type="ECO:0000256" key="2">
    <source>
        <dbReference type="ARBA" id="ARBA00005330"/>
    </source>
</evidence>
<gene>
    <name evidence="9" type="ORF">B0A52_00928</name>
</gene>
<feature type="binding site" evidence="6">
    <location>
        <position position="723"/>
    </location>
    <ligand>
        <name>ATP</name>
        <dbReference type="ChEBI" id="CHEBI:30616"/>
    </ligand>
</feature>
<protein>
    <recommendedName>
        <fullName evidence="8">Protein kinase domain-containing protein</fullName>
    </recommendedName>
</protein>
<dbReference type="InterPro" id="IPR019340">
    <property type="entry name" value="Histone_AcTrfase_su3"/>
</dbReference>
<dbReference type="Proteomes" id="UP000288859">
    <property type="component" value="Unassembled WGS sequence"/>
</dbReference>
<evidence type="ECO:0000256" key="7">
    <source>
        <dbReference type="SAM" id="MobiDB-lite"/>
    </source>
</evidence>
<name>A0A438NIL6_EXOME</name>
<dbReference type="EMBL" id="NAJM01000002">
    <property type="protein sequence ID" value="RVX75575.1"/>
    <property type="molecule type" value="Genomic_DNA"/>
</dbReference>
<proteinExistence type="inferred from homology"/>
<evidence type="ECO:0000256" key="5">
    <source>
        <dbReference type="ARBA" id="ARBA00023242"/>
    </source>
</evidence>
<dbReference type="PANTHER" id="PTHR13556">
    <property type="entry name" value="TRANSCRIPTIONAL ADAPTER 3-RELATED"/>
    <property type="match status" value="1"/>
</dbReference>
<comment type="similarity">
    <text evidence="2">Belongs to the NGG1 family.</text>
</comment>
<comment type="caution">
    <text evidence="9">The sequence shown here is derived from an EMBL/GenBank/DDBJ whole genome shotgun (WGS) entry which is preliminary data.</text>
</comment>
<evidence type="ECO:0000259" key="8">
    <source>
        <dbReference type="PROSITE" id="PS50011"/>
    </source>
</evidence>
<dbReference type="GO" id="GO:0005524">
    <property type="term" value="F:ATP binding"/>
    <property type="evidence" value="ECO:0007669"/>
    <property type="project" value="UniProtKB-UniRule"/>
</dbReference>
<keyword evidence="6" id="KW-0067">ATP-binding</keyword>
<feature type="region of interest" description="Disordered" evidence="7">
    <location>
        <begin position="1151"/>
        <end position="1172"/>
    </location>
</feature>
<feature type="domain" description="Protein kinase" evidence="8">
    <location>
        <begin position="690"/>
        <end position="1035"/>
    </location>
</feature>
<dbReference type="GO" id="GO:0005634">
    <property type="term" value="C:nucleus"/>
    <property type="evidence" value="ECO:0007669"/>
    <property type="project" value="UniProtKB-SubCell"/>
</dbReference>
<dbReference type="InterPro" id="IPR000719">
    <property type="entry name" value="Prot_kinase_dom"/>
</dbReference>
<feature type="compositionally biased region" description="Basic and acidic residues" evidence="7">
    <location>
        <begin position="150"/>
        <end position="168"/>
    </location>
</feature>
<keyword evidence="6" id="KW-0547">Nucleotide-binding</keyword>
<dbReference type="VEuPathDB" id="FungiDB:PV10_00406"/>
<dbReference type="PROSITE" id="PS50011">
    <property type="entry name" value="PROTEIN_KINASE_DOM"/>
    <property type="match status" value="1"/>
</dbReference>
<dbReference type="InterPro" id="IPR017441">
    <property type="entry name" value="Protein_kinase_ATP_BS"/>
</dbReference>
<keyword evidence="3" id="KW-0805">Transcription regulation</keyword>
<dbReference type="SUPFAM" id="SSF56112">
    <property type="entry name" value="Protein kinase-like (PK-like)"/>
    <property type="match status" value="1"/>
</dbReference>
<evidence type="ECO:0000256" key="4">
    <source>
        <dbReference type="ARBA" id="ARBA00023163"/>
    </source>
</evidence>
<dbReference type="SMART" id="SM00220">
    <property type="entry name" value="S_TKc"/>
    <property type="match status" value="1"/>
</dbReference>
<evidence type="ECO:0000313" key="10">
    <source>
        <dbReference type="Proteomes" id="UP000288859"/>
    </source>
</evidence>
<dbReference type="GO" id="GO:0006357">
    <property type="term" value="P:regulation of transcription by RNA polymerase II"/>
    <property type="evidence" value="ECO:0007669"/>
    <property type="project" value="TreeGrafter"/>
</dbReference>
<accession>A0A438NIL6</accession>
<feature type="region of interest" description="Disordered" evidence="7">
    <location>
        <begin position="111"/>
        <end position="246"/>
    </location>
</feature>
<dbReference type="PANTHER" id="PTHR13556:SF2">
    <property type="entry name" value="TRANSCRIPTIONAL ADAPTER 3"/>
    <property type="match status" value="1"/>
</dbReference>
<feature type="region of interest" description="Disordered" evidence="7">
    <location>
        <begin position="1"/>
        <end position="43"/>
    </location>
</feature>
<dbReference type="OrthoDB" id="1232at2759"/>
<dbReference type="PROSITE" id="PS00107">
    <property type="entry name" value="PROTEIN_KINASE_ATP"/>
    <property type="match status" value="1"/>
</dbReference>
<dbReference type="Gene3D" id="1.10.510.10">
    <property type="entry name" value="Transferase(Phosphotransferase) domain 1"/>
    <property type="match status" value="1"/>
</dbReference>
<evidence type="ECO:0000256" key="6">
    <source>
        <dbReference type="PROSITE-ProRule" id="PRU10141"/>
    </source>
</evidence>
<dbReference type="AlphaFoldDB" id="A0A438NIL6"/>
<dbReference type="Pfam" id="PF10198">
    <property type="entry name" value="Ada3"/>
    <property type="match status" value="1"/>
</dbReference>